<dbReference type="InterPro" id="IPR017978">
    <property type="entry name" value="GPCR_3_C"/>
</dbReference>
<feature type="transmembrane region" description="Helical" evidence="10">
    <location>
        <begin position="14"/>
        <end position="39"/>
    </location>
</feature>
<evidence type="ECO:0000256" key="3">
    <source>
        <dbReference type="ARBA" id="ARBA00017057"/>
    </source>
</evidence>
<keyword evidence="13" id="KW-1185">Reference proteome</keyword>
<evidence type="ECO:0000256" key="6">
    <source>
        <dbReference type="ARBA" id="ARBA00022989"/>
    </source>
</evidence>
<evidence type="ECO:0000313" key="12">
    <source>
        <dbReference type="EMBL" id="CAD5118187.1"/>
    </source>
</evidence>
<keyword evidence="6 10" id="KW-1133">Transmembrane helix</keyword>
<comment type="similarity">
    <text evidence="2">Belongs to the SPCS2 family.</text>
</comment>
<dbReference type="OrthoDB" id="29558at2759"/>
<evidence type="ECO:0000256" key="8">
    <source>
        <dbReference type="ARBA" id="ARBA00031207"/>
    </source>
</evidence>
<evidence type="ECO:0000256" key="10">
    <source>
        <dbReference type="SAM" id="Phobius"/>
    </source>
</evidence>
<feature type="transmembrane region" description="Helical" evidence="10">
    <location>
        <begin position="323"/>
        <end position="345"/>
    </location>
</feature>
<evidence type="ECO:0000313" key="13">
    <source>
        <dbReference type="Proteomes" id="UP000549394"/>
    </source>
</evidence>
<evidence type="ECO:0000256" key="2">
    <source>
        <dbReference type="ARBA" id="ARBA00007324"/>
    </source>
</evidence>
<evidence type="ECO:0000259" key="11">
    <source>
        <dbReference type="Pfam" id="PF00003"/>
    </source>
</evidence>
<dbReference type="AlphaFoldDB" id="A0A7I8VUC9"/>
<comment type="subcellular location">
    <subcellularLocation>
        <location evidence="1">Endoplasmic reticulum membrane</location>
        <topology evidence="1">Multi-pass membrane protein</topology>
    </subcellularLocation>
</comment>
<keyword evidence="5" id="KW-0256">Endoplasmic reticulum</keyword>
<dbReference type="GO" id="GO:0004930">
    <property type="term" value="F:G protein-coupled receptor activity"/>
    <property type="evidence" value="ECO:0007669"/>
    <property type="project" value="InterPro"/>
</dbReference>
<evidence type="ECO:0000256" key="9">
    <source>
        <dbReference type="ARBA" id="ARBA00045608"/>
    </source>
</evidence>
<dbReference type="GO" id="GO:0006465">
    <property type="term" value="P:signal peptide processing"/>
    <property type="evidence" value="ECO:0007669"/>
    <property type="project" value="InterPro"/>
</dbReference>
<feature type="transmembrane region" description="Helical" evidence="10">
    <location>
        <begin position="186"/>
        <end position="207"/>
    </location>
</feature>
<feature type="transmembrane region" description="Helical" evidence="10">
    <location>
        <begin position="133"/>
        <end position="152"/>
    </location>
</feature>
<feature type="transmembrane region" description="Helical" evidence="10">
    <location>
        <begin position="51"/>
        <end position="71"/>
    </location>
</feature>
<dbReference type="Pfam" id="PF00003">
    <property type="entry name" value="7tm_3"/>
    <property type="match status" value="1"/>
</dbReference>
<organism evidence="12 13">
    <name type="scientific">Dimorphilus gyrociliatus</name>
    <dbReference type="NCBI Taxonomy" id="2664684"/>
    <lineage>
        <taxon>Eukaryota</taxon>
        <taxon>Metazoa</taxon>
        <taxon>Spiralia</taxon>
        <taxon>Lophotrochozoa</taxon>
        <taxon>Annelida</taxon>
        <taxon>Polychaeta</taxon>
        <taxon>Polychaeta incertae sedis</taxon>
        <taxon>Dinophilidae</taxon>
        <taxon>Dimorphilus</taxon>
    </lineage>
</organism>
<reference evidence="12 13" key="1">
    <citation type="submission" date="2020-08" db="EMBL/GenBank/DDBJ databases">
        <authorList>
            <person name="Hejnol A."/>
        </authorList>
    </citation>
    <scope>NUCLEOTIDE SEQUENCE [LARGE SCALE GENOMIC DNA]</scope>
</reference>
<dbReference type="Pfam" id="PF06703">
    <property type="entry name" value="SPC25"/>
    <property type="match status" value="1"/>
</dbReference>
<dbReference type="PANTHER" id="PTHR13085">
    <property type="entry name" value="MICROSOMAL SIGNAL PEPTIDASE 25 KDA SUBUNIT"/>
    <property type="match status" value="1"/>
</dbReference>
<feature type="transmembrane region" description="Helical" evidence="10">
    <location>
        <begin position="219"/>
        <end position="236"/>
    </location>
</feature>
<gene>
    <name evidence="12" type="ORF">DGYR_LOCUS6607</name>
</gene>
<dbReference type="GO" id="GO:0005787">
    <property type="term" value="C:signal peptidase complex"/>
    <property type="evidence" value="ECO:0007669"/>
    <property type="project" value="InterPro"/>
</dbReference>
<keyword evidence="7 10" id="KW-0472">Membrane</keyword>
<dbReference type="InterPro" id="IPR009582">
    <property type="entry name" value="Spc2/SPCS2"/>
</dbReference>
<accession>A0A7I8VUC9</accession>
<feature type="transmembrane region" description="Helical" evidence="10">
    <location>
        <begin position="91"/>
        <end position="113"/>
    </location>
</feature>
<proteinExistence type="inferred from homology"/>
<dbReference type="GO" id="GO:0045047">
    <property type="term" value="P:protein targeting to ER"/>
    <property type="evidence" value="ECO:0007669"/>
    <property type="project" value="TreeGrafter"/>
</dbReference>
<feature type="transmembrane region" description="Helical" evidence="10">
    <location>
        <begin position="248"/>
        <end position="269"/>
    </location>
</feature>
<dbReference type="Proteomes" id="UP000549394">
    <property type="component" value="Unassembled WGS sequence"/>
</dbReference>
<feature type="domain" description="G-protein coupled receptors family 3 profile" evidence="11">
    <location>
        <begin position="11"/>
        <end position="268"/>
    </location>
</feature>
<evidence type="ECO:0000256" key="7">
    <source>
        <dbReference type="ARBA" id="ARBA00023136"/>
    </source>
</evidence>
<evidence type="ECO:0000256" key="1">
    <source>
        <dbReference type="ARBA" id="ARBA00004477"/>
    </source>
</evidence>
<feature type="transmembrane region" description="Helical" evidence="10">
    <location>
        <begin position="351"/>
        <end position="372"/>
    </location>
</feature>
<dbReference type="EMBL" id="CAJFCJ010000008">
    <property type="protein sequence ID" value="CAD5118187.1"/>
    <property type="molecule type" value="Genomic_DNA"/>
</dbReference>
<comment type="caution">
    <text evidence="12">The sequence shown here is derived from an EMBL/GenBank/DDBJ whole genome shotgun (WGS) entry which is preliminary data.</text>
</comment>
<protein>
    <recommendedName>
        <fullName evidence="3">Signal peptidase complex subunit 2</fullName>
    </recommendedName>
    <alternativeName>
        <fullName evidence="8">Microsomal signal peptidase 25 kDa subunit</fullName>
    </alternativeName>
</protein>
<keyword evidence="4 10" id="KW-0812">Transmembrane</keyword>
<sequence>MWIETVNLDHPDQIIFYIFVAITALNLILSFIFVILSICSGTKNNSPGFSIDHYILLGILILDVSVLLRGANADWMNEDSFKIITEIQPCFVTLGLTYVFCGMFVRVTTVFLYYAQKTDNRKPIRKEEWKPNVVMCTFVVIACATSVVWAAVFKPTAEVTKTEDGKAASFSVSDENNQQEFQISVLVYHGIVHVATAIIVWPALLRAKHRDAIAEMRSYVFLIYHTLAVIIAYVLAEMLMSHDRSVEYAVTGGLLMYKTFVDVVCLLVMKVTVTCMKSEAEKDVKIDKWDGTAVKNTLDDAAKKLFTVNSCMKESHRLMDTRLAIATIACLFSLYAIIWDWFYPFPLSKPVIIVCVLSYFFLMGILTLYMTYVERGTFFICYEKDPVGVSKDDVWKLSSTLKKYDDMYTLEVTFKHGTSLVETKDKFSKSIGAFIDESGQLNEDIFKGEVNKLIQNVRPSEKKD</sequence>
<dbReference type="PANTHER" id="PTHR13085:SF0">
    <property type="entry name" value="SIGNAL PEPTIDASE COMPLEX SUBUNIT 2"/>
    <property type="match status" value="1"/>
</dbReference>
<name>A0A7I8VUC9_9ANNE</name>
<evidence type="ECO:0000256" key="4">
    <source>
        <dbReference type="ARBA" id="ARBA00022692"/>
    </source>
</evidence>
<evidence type="ECO:0000256" key="5">
    <source>
        <dbReference type="ARBA" id="ARBA00022824"/>
    </source>
</evidence>
<comment type="function">
    <text evidence="9">Component of the signal peptidase complex (SPC) which catalyzes the cleavage of N-terminal signal sequences from nascent proteins as they are translocated into the lumen of the endoplasmic reticulum. Enhances the enzymatic activity of SPC and facilitates the interactions between different components of the translocation site.</text>
</comment>